<dbReference type="InterPro" id="IPR050428">
    <property type="entry name" value="TCS_sensor_his_kinase"/>
</dbReference>
<dbReference type="SMART" id="SM00387">
    <property type="entry name" value="HATPase_c"/>
    <property type="match status" value="1"/>
</dbReference>
<dbReference type="InterPro" id="IPR036890">
    <property type="entry name" value="HATPase_C_sf"/>
</dbReference>
<evidence type="ECO:0000256" key="11">
    <source>
        <dbReference type="SAM" id="Coils"/>
    </source>
</evidence>
<keyword evidence="9" id="KW-0902">Two-component regulatory system</keyword>
<feature type="region of interest" description="Disordered" evidence="12">
    <location>
        <begin position="94"/>
        <end position="127"/>
    </location>
</feature>
<feature type="coiled-coil region" evidence="11">
    <location>
        <begin position="278"/>
        <end position="305"/>
    </location>
</feature>
<evidence type="ECO:0000256" key="1">
    <source>
        <dbReference type="ARBA" id="ARBA00000085"/>
    </source>
</evidence>
<evidence type="ECO:0000313" key="16">
    <source>
        <dbReference type="EMBL" id="NKX92073.1"/>
    </source>
</evidence>
<dbReference type="Pfam" id="PF00512">
    <property type="entry name" value="HisKA"/>
    <property type="match status" value="1"/>
</dbReference>
<dbReference type="InterPro" id="IPR004358">
    <property type="entry name" value="Sig_transdc_His_kin-like_C"/>
</dbReference>
<dbReference type="InterPro" id="IPR003660">
    <property type="entry name" value="HAMP_dom"/>
</dbReference>
<comment type="catalytic activity">
    <reaction evidence="1">
        <text>ATP + protein L-histidine = ADP + protein N-phospho-L-histidine.</text>
        <dbReference type="EC" id="2.7.13.3"/>
    </reaction>
</comment>
<evidence type="ECO:0000256" key="4">
    <source>
        <dbReference type="ARBA" id="ARBA00022553"/>
    </source>
</evidence>
<keyword evidence="7 16" id="KW-0418">Kinase</keyword>
<sequence>MSLRRRILALVVVSTVSVMLLLAVPLWVLLDRSATEDSREAAAEVARGVADYVSTGPPGEGVLTAYVERLNARADRAEVTVVLPDGRLIGADLPAAAPDDLNRPHARGEDDDGDERGDNDGLLPVSEPEVHDVAGGQLVSVWTTTADGPAAVVAYASFDRARTQVAERLVALGAAALLLVLLAAGAAEIVTRRLVRELDETAAVADRLSEGDLSARAPEDGGASEVQRVSAALNRLAGRIGELLAGERETVADLSHRLRTPLTAVRLDVEGLPPSERTEELEAHLEHLERTLTSVIRAARRTEREGVRPQCDAAQVLREGVDFWRPLAEDQDRAVTLEVPDAPVEVRCAGDDLRAAVDALLENCIAHTPEGVALSVRLEDPAPGAPGLVRLEIRDQGPGIPSGASRRGRSDRGSTGLGLDIARTCAEVSGGRMEIVAEDGWQVVRLLLGRP</sequence>
<dbReference type="PANTHER" id="PTHR45436:SF8">
    <property type="entry name" value="HISTIDINE KINASE"/>
    <property type="match status" value="1"/>
</dbReference>
<comment type="subcellular location">
    <subcellularLocation>
        <location evidence="2">Cell membrane</location>
    </subcellularLocation>
</comment>
<dbReference type="PROSITE" id="PS50109">
    <property type="entry name" value="HIS_KIN"/>
    <property type="match status" value="1"/>
</dbReference>
<evidence type="ECO:0000256" key="6">
    <source>
        <dbReference type="ARBA" id="ARBA00022692"/>
    </source>
</evidence>
<keyword evidence="6 13" id="KW-0812">Transmembrane</keyword>
<dbReference type="SMART" id="SM00388">
    <property type="entry name" value="HisKA"/>
    <property type="match status" value="1"/>
</dbReference>
<dbReference type="CDD" id="cd00082">
    <property type="entry name" value="HisKA"/>
    <property type="match status" value="1"/>
</dbReference>
<evidence type="ECO:0000256" key="9">
    <source>
        <dbReference type="ARBA" id="ARBA00023012"/>
    </source>
</evidence>
<dbReference type="CDD" id="cd06225">
    <property type="entry name" value="HAMP"/>
    <property type="match status" value="1"/>
</dbReference>
<evidence type="ECO:0000256" key="10">
    <source>
        <dbReference type="ARBA" id="ARBA00023136"/>
    </source>
</evidence>
<organism evidence="16 17">
    <name type="scientific">Sanguibacter hominis ATCC BAA-789</name>
    <dbReference type="NCBI Taxonomy" id="1312740"/>
    <lineage>
        <taxon>Bacteria</taxon>
        <taxon>Bacillati</taxon>
        <taxon>Actinomycetota</taxon>
        <taxon>Actinomycetes</taxon>
        <taxon>Micrococcales</taxon>
        <taxon>Sanguibacteraceae</taxon>
        <taxon>Sanguibacter</taxon>
    </lineage>
</organism>
<dbReference type="PRINTS" id="PR00344">
    <property type="entry name" value="BCTRLSENSOR"/>
</dbReference>
<keyword evidence="10 13" id="KW-0472">Membrane</keyword>
<dbReference type="Proteomes" id="UP000774283">
    <property type="component" value="Unassembled WGS sequence"/>
</dbReference>
<dbReference type="GO" id="GO:0005886">
    <property type="term" value="C:plasma membrane"/>
    <property type="evidence" value="ECO:0007669"/>
    <property type="project" value="UniProtKB-SubCell"/>
</dbReference>
<dbReference type="RefSeq" id="WP_168446157.1">
    <property type="nucleotide sequence ID" value="NZ_JAAXOW010000001.1"/>
</dbReference>
<feature type="region of interest" description="Disordered" evidence="12">
    <location>
        <begin position="393"/>
        <end position="416"/>
    </location>
</feature>
<dbReference type="AlphaFoldDB" id="A0A9X5IQX4"/>
<keyword evidence="17" id="KW-1185">Reference proteome</keyword>
<keyword evidence="4" id="KW-0597">Phosphoprotein</keyword>
<evidence type="ECO:0000259" key="15">
    <source>
        <dbReference type="PROSITE" id="PS50885"/>
    </source>
</evidence>
<gene>
    <name evidence="16" type="ORF">HF995_02085</name>
</gene>
<keyword evidence="5" id="KW-0808">Transferase</keyword>
<evidence type="ECO:0000256" key="12">
    <source>
        <dbReference type="SAM" id="MobiDB-lite"/>
    </source>
</evidence>
<accession>A0A9X5IQX4</accession>
<dbReference type="InterPro" id="IPR005467">
    <property type="entry name" value="His_kinase_dom"/>
</dbReference>
<evidence type="ECO:0000256" key="13">
    <source>
        <dbReference type="SAM" id="Phobius"/>
    </source>
</evidence>
<keyword evidence="11" id="KW-0175">Coiled coil</keyword>
<dbReference type="PROSITE" id="PS50885">
    <property type="entry name" value="HAMP"/>
    <property type="match status" value="1"/>
</dbReference>
<dbReference type="InterPro" id="IPR003661">
    <property type="entry name" value="HisK_dim/P_dom"/>
</dbReference>
<evidence type="ECO:0000256" key="5">
    <source>
        <dbReference type="ARBA" id="ARBA00022679"/>
    </source>
</evidence>
<protein>
    <recommendedName>
        <fullName evidence="3">histidine kinase</fullName>
        <ecNumber evidence="3">2.7.13.3</ecNumber>
    </recommendedName>
</protein>
<keyword evidence="8 13" id="KW-1133">Transmembrane helix</keyword>
<dbReference type="GO" id="GO:0000155">
    <property type="term" value="F:phosphorelay sensor kinase activity"/>
    <property type="evidence" value="ECO:0007669"/>
    <property type="project" value="InterPro"/>
</dbReference>
<dbReference type="InterPro" id="IPR003594">
    <property type="entry name" value="HATPase_dom"/>
</dbReference>
<dbReference type="InterPro" id="IPR036097">
    <property type="entry name" value="HisK_dim/P_sf"/>
</dbReference>
<feature type="domain" description="Histidine kinase" evidence="14">
    <location>
        <begin position="253"/>
        <end position="451"/>
    </location>
</feature>
<proteinExistence type="predicted"/>
<evidence type="ECO:0000256" key="2">
    <source>
        <dbReference type="ARBA" id="ARBA00004236"/>
    </source>
</evidence>
<dbReference type="EMBL" id="JAAXOW010000001">
    <property type="protein sequence ID" value="NKX92073.1"/>
    <property type="molecule type" value="Genomic_DNA"/>
</dbReference>
<feature type="transmembrane region" description="Helical" evidence="13">
    <location>
        <begin position="7"/>
        <end position="30"/>
    </location>
</feature>
<dbReference type="EC" id="2.7.13.3" evidence="3"/>
<dbReference type="Gene3D" id="1.10.287.130">
    <property type="match status" value="1"/>
</dbReference>
<feature type="domain" description="HAMP" evidence="15">
    <location>
        <begin position="192"/>
        <end position="245"/>
    </location>
</feature>
<reference evidence="16 17" key="1">
    <citation type="submission" date="2020-04" db="EMBL/GenBank/DDBJ databases">
        <title>MicrobeNet Type strains.</title>
        <authorList>
            <person name="Nicholson A.C."/>
        </authorList>
    </citation>
    <scope>NUCLEOTIDE SEQUENCE [LARGE SCALE GENOMIC DNA]</scope>
    <source>
        <strain evidence="16 17">ATCC BAA-789</strain>
    </source>
</reference>
<evidence type="ECO:0000256" key="3">
    <source>
        <dbReference type="ARBA" id="ARBA00012438"/>
    </source>
</evidence>
<evidence type="ECO:0000259" key="14">
    <source>
        <dbReference type="PROSITE" id="PS50109"/>
    </source>
</evidence>
<dbReference type="Pfam" id="PF00672">
    <property type="entry name" value="HAMP"/>
    <property type="match status" value="1"/>
</dbReference>
<evidence type="ECO:0000313" key="17">
    <source>
        <dbReference type="Proteomes" id="UP000774283"/>
    </source>
</evidence>
<comment type="caution">
    <text evidence="16">The sequence shown here is derived from an EMBL/GenBank/DDBJ whole genome shotgun (WGS) entry which is preliminary data.</text>
</comment>
<dbReference type="SMART" id="SM00304">
    <property type="entry name" value="HAMP"/>
    <property type="match status" value="1"/>
</dbReference>
<dbReference type="Gene3D" id="3.30.565.10">
    <property type="entry name" value="Histidine kinase-like ATPase, C-terminal domain"/>
    <property type="match status" value="1"/>
</dbReference>
<dbReference type="SUPFAM" id="SSF55874">
    <property type="entry name" value="ATPase domain of HSP90 chaperone/DNA topoisomerase II/histidine kinase"/>
    <property type="match status" value="1"/>
</dbReference>
<dbReference type="SUPFAM" id="SSF47384">
    <property type="entry name" value="Homodimeric domain of signal transducing histidine kinase"/>
    <property type="match status" value="1"/>
</dbReference>
<dbReference type="Pfam" id="PF02518">
    <property type="entry name" value="HATPase_c"/>
    <property type="match status" value="1"/>
</dbReference>
<feature type="transmembrane region" description="Helical" evidence="13">
    <location>
        <begin position="169"/>
        <end position="190"/>
    </location>
</feature>
<evidence type="ECO:0000256" key="8">
    <source>
        <dbReference type="ARBA" id="ARBA00022989"/>
    </source>
</evidence>
<evidence type="ECO:0000256" key="7">
    <source>
        <dbReference type="ARBA" id="ARBA00022777"/>
    </source>
</evidence>
<dbReference type="PANTHER" id="PTHR45436">
    <property type="entry name" value="SENSOR HISTIDINE KINASE YKOH"/>
    <property type="match status" value="1"/>
</dbReference>
<name>A0A9X5IQX4_9MICO</name>